<dbReference type="SUPFAM" id="SSF53955">
    <property type="entry name" value="Lysozyme-like"/>
    <property type="match status" value="1"/>
</dbReference>
<name>A0A2T6KQN8_9RHOB</name>
<dbReference type="InterPro" id="IPR008258">
    <property type="entry name" value="Transglycosylase_SLT_dom_1"/>
</dbReference>
<dbReference type="Gene3D" id="1.10.530.10">
    <property type="match status" value="1"/>
</dbReference>
<comment type="similarity">
    <text evidence="1">Belongs to the virb1 family.</text>
</comment>
<reference evidence="3 4" key="1">
    <citation type="submission" date="2018-04" db="EMBL/GenBank/DDBJ databases">
        <title>Genomic Encyclopedia of Archaeal and Bacterial Type Strains, Phase II (KMG-II): from individual species to whole genera.</title>
        <authorList>
            <person name="Goeker M."/>
        </authorList>
    </citation>
    <scope>NUCLEOTIDE SEQUENCE [LARGE SCALE GENOMIC DNA]</scope>
    <source>
        <strain evidence="3 4">DSM 29955</strain>
    </source>
</reference>
<evidence type="ECO:0000313" key="3">
    <source>
        <dbReference type="EMBL" id="PUB18862.1"/>
    </source>
</evidence>
<dbReference type="InterPro" id="IPR023346">
    <property type="entry name" value="Lysozyme-like_dom_sf"/>
</dbReference>
<sequence>MPESAGLGQINAMKLTKAIVGAVAAIVFAGTCLADVPDLRPVSRQDAQAVALGALRPYVRPAHIVRYPAVIETRVPDVRPVKRDMFLPRARWDFKPGGQLWTRAAMSAVAGHAAVLTSVVPRDIDRWCPAYADHGTDKRRAFWVGMMSALAKHESTYRPAAVGGPDLWYGLLQIYPATARGYGCRATSGAALKNPTENLSCAARIMAVTVPRDNAVAFFDRRWRGVAADWGPMTKRGKIAEMAAWTSAQSYCQPLMNMRPVARTQTGVSLSSRSATPIQD</sequence>
<organism evidence="3 4">
    <name type="scientific">Yoonia sediminilitoris</name>
    <dbReference type="NCBI Taxonomy" id="1286148"/>
    <lineage>
        <taxon>Bacteria</taxon>
        <taxon>Pseudomonadati</taxon>
        <taxon>Pseudomonadota</taxon>
        <taxon>Alphaproteobacteria</taxon>
        <taxon>Rhodobacterales</taxon>
        <taxon>Paracoccaceae</taxon>
        <taxon>Yoonia</taxon>
    </lineage>
</organism>
<gene>
    <name evidence="3" type="ORF">C8N45_101453</name>
</gene>
<dbReference type="AlphaFoldDB" id="A0A2T6KQN8"/>
<accession>A0A2T6KQN8</accession>
<comment type="caution">
    <text evidence="3">The sequence shown here is derived from an EMBL/GenBank/DDBJ whole genome shotgun (WGS) entry which is preliminary data.</text>
</comment>
<evidence type="ECO:0000259" key="2">
    <source>
        <dbReference type="Pfam" id="PF01464"/>
    </source>
</evidence>
<dbReference type="Proteomes" id="UP000244523">
    <property type="component" value="Unassembled WGS sequence"/>
</dbReference>
<dbReference type="EMBL" id="QBUD01000001">
    <property type="protein sequence ID" value="PUB18862.1"/>
    <property type="molecule type" value="Genomic_DNA"/>
</dbReference>
<evidence type="ECO:0000313" key="4">
    <source>
        <dbReference type="Proteomes" id="UP000244523"/>
    </source>
</evidence>
<protein>
    <submittedName>
        <fullName evidence="3">Transglycosylase-like protein with SLT domain</fullName>
    </submittedName>
</protein>
<feature type="domain" description="Transglycosylase SLT" evidence="2">
    <location>
        <begin position="139"/>
        <end position="209"/>
    </location>
</feature>
<evidence type="ECO:0000256" key="1">
    <source>
        <dbReference type="ARBA" id="ARBA00009387"/>
    </source>
</evidence>
<keyword evidence="4" id="KW-1185">Reference proteome</keyword>
<dbReference type="Pfam" id="PF01464">
    <property type="entry name" value="SLT"/>
    <property type="match status" value="1"/>
</dbReference>
<proteinExistence type="inferred from homology"/>